<accession>A0AAN4YWU4</accession>
<protein>
    <submittedName>
        <fullName evidence="2">Uncharacterized protein</fullName>
    </submittedName>
</protein>
<evidence type="ECO:0000313" key="2">
    <source>
        <dbReference type="EMBL" id="GMR29881.1"/>
    </source>
</evidence>
<dbReference type="AlphaFoldDB" id="A0AAN4YWU4"/>
<gene>
    <name evidence="2" type="ORF">PMAYCL1PPCAC_00076</name>
</gene>
<keyword evidence="3" id="KW-1185">Reference proteome</keyword>
<reference evidence="3" key="1">
    <citation type="submission" date="2022-10" db="EMBL/GenBank/DDBJ databases">
        <title>Genome assembly of Pristionchus species.</title>
        <authorList>
            <person name="Yoshida K."/>
            <person name="Sommer R.J."/>
        </authorList>
    </citation>
    <scope>NUCLEOTIDE SEQUENCE [LARGE SCALE GENOMIC DNA]</scope>
    <source>
        <strain evidence="3">RS5460</strain>
    </source>
</reference>
<feature type="compositionally biased region" description="Low complexity" evidence="1">
    <location>
        <begin position="22"/>
        <end position="75"/>
    </location>
</feature>
<proteinExistence type="predicted"/>
<name>A0AAN4YWU4_9BILA</name>
<feature type="compositionally biased region" description="Basic and acidic residues" evidence="1">
    <location>
        <begin position="207"/>
        <end position="217"/>
    </location>
</feature>
<feature type="region of interest" description="Disordered" evidence="1">
    <location>
        <begin position="1"/>
        <end position="91"/>
    </location>
</feature>
<feature type="compositionally biased region" description="Basic and acidic residues" evidence="1">
    <location>
        <begin position="1"/>
        <end position="17"/>
    </location>
</feature>
<comment type="caution">
    <text evidence="2">The sequence shown here is derived from an EMBL/GenBank/DDBJ whole genome shotgun (WGS) entry which is preliminary data.</text>
</comment>
<evidence type="ECO:0000313" key="3">
    <source>
        <dbReference type="Proteomes" id="UP001328107"/>
    </source>
</evidence>
<feature type="region of interest" description="Disordered" evidence="1">
    <location>
        <begin position="200"/>
        <end position="237"/>
    </location>
</feature>
<dbReference type="EMBL" id="BTRK01000001">
    <property type="protein sequence ID" value="GMR29881.1"/>
    <property type="molecule type" value="Genomic_DNA"/>
</dbReference>
<evidence type="ECO:0000256" key="1">
    <source>
        <dbReference type="SAM" id="MobiDB-lite"/>
    </source>
</evidence>
<organism evidence="2 3">
    <name type="scientific">Pristionchus mayeri</name>
    <dbReference type="NCBI Taxonomy" id="1317129"/>
    <lineage>
        <taxon>Eukaryota</taxon>
        <taxon>Metazoa</taxon>
        <taxon>Ecdysozoa</taxon>
        <taxon>Nematoda</taxon>
        <taxon>Chromadorea</taxon>
        <taxon>Rhabditida</taxon>
        <taxon>Rhabditina</taxon>
        <taxon>Diplogasteromorpha</taxon>
        <taxon>Diplogasteroidea</taxon>
        <taxon>Neodiplogasteridae</taxon>
        <taxon>Pristionchus</taxon>
    </lineage>
</organism>
<dbReference type="Proteomes" id="UP001328107">
    <property type="component" value="Unassembled WGS sequence"/>
</dbReference>
<sequence length="237" mass="25441">MIRDHRQGSQTVPERRPPPTIASSRNRSSASNQNNTNKPPLANNSANSNHNSTSPQQPGQQQAPEDPQQPQYRYPMPYPMPFMGPLSPGSVSRSGPYMPYPYSPMYMPYVYAPSPSQAPSAQSGAPGALTGVPCAPGVPQSQTRGGRFGSGVAPPATRDPVRDDASSIEQLGASVGKVVVSQDGLFANSLLRRADGSLIDITPPGIVRDEETKDHQKTVTYEAQTPFGESIRATRRE</sequence>
<feature type="compositionally biased region" description="Low complexity" evidence="1">
    <location>
        <begin position="115"/>
        <end position="128"/>
    </location>
</feature>
<feature type="region of interest" description="Disordered" evidence="1">
    <location>
        <begin position="115"/>
        <end position="164"/>
    </location>
</feature>